<dbReference type="PANTHER" id="PTHR39244:SF5">
    <property type="entry name" value="NATTERIN-3-LIKE"/>
    <property type="match status" value="1"/>
</dbReference>
<proteinExistence type="predicted"/>
<sequence>MYKRVIIMTFMLPKFIAIRTTSYPDRGHLYYNENGSSVNLGEQSVFSTLVTTEVERATPTTFTSDSVIPTGIGQRGRTASSSLLNQSSPWKTRWILHARCSRHFRRMMSRQVNPPDTYGHLTYVDWSTLVKLPAHVAFKGDNGSYLRGVYQDGLKYLQFSSGEPNASTGHRVWRSPNWIWADSDQSSIDNRDTHFWPVKLDDNNTIALCNAGNNCYCSRLSEDGKTDMLNAAWQNIYDSGKLVVRELVSQRNIYNVRYRMQDARIYDELPFIAGSSLLDNTSSQEASMSVQIVFQDEKSYTFSHSLSLTAGVETKFQAGVPFIVDGEIKVSFEIDNTLQWDTTTTTTASVTASASVPVPARSSALIEYVGTRGTCDIPYSYTQQDKSSIDGKISYTEQVDGIYKGNSSYNFHFVVKAIQALG</sequence>
<dbReference type="SMART" id="SM00791">
    <property type="entry name" value="Agglutinin"/>
    <property type="match status" value="1"/>
</dbReference>
<evidence type="ECO:0000313" key="3">
    <source>
        <dbReference type="Proteomes" id="UP000298416"/>
    </source>
</evidence>
<name>A0A8X9ABI9_SALSN</name>
<dbReference type="PANTHER" id="PTHR39244">
    <property type="entry name" value="NATTERIN-4"/>
    <property type="match status" value="1"/>
</dbReference>
<comment type="caution">
    <text evidence="2">The sequence shown here is derived from an EMBL/GenBank/DDBJ whole genome shotgun (WGS) entry which is preliminary data.</text>
</comment>
<reference evidence="2" key="2">
    <citation type="submission" date="2020-08" db="EMBL/GenBank/DDBJ databases">
        <title>Plant Genome Project.</title>
        <authorList>
            <person name="Zhang R.-G."/>
        </authorList>
    </citation>
    <scope>NUCLEOTIDE SEQUENCE</scope>
    <source>
        <strain evidence="2">Huo1</strain>
        <tissue evidence="2">Leaf</tissue>
    </source>
</reference>
<keyword evidence="3" id="KW-1185">Reference proteome</keyword>
<accession>A0A8X9ABI9</accession>
<reference evidence="2" key="1">
    <citation type="submission" date="2018-01" db="EMBL/GenBank/DDBJ databases">
        <authorList>
            <person name="Mao J.F."/>
        </authorList>
    </citation>
    <scope>NUCLEOTIDE SEQUENCE</scope>
    <source>
        <strain evidence="2">Huo1</strain>
        <tissue evidence="2">Leaf</tissue>
    </source>
</reference>
<dbReference type="Gene3D" id="2.170.15.10">
    <property type="entry name" value="Proaerolysin, chain A, domain 3"/>
    <property type="match status" value="1"/>
</dbReference>
<dbReference type="InterPro" id="IPR008998">
    <property type="entry name" value="Agglutinin"/>
</dbReference>
<protein>
    <recommendedName>
        <fullName evidence="1">Agglutinin domain-containing protein</fullName>
    </recommendedName>
</protein>
<dbReference type="CDD" id="cd20216">
    <property type="entry name" value="PFM_HFR-2-like"/>
    <property type="match status" value="1"/>
</dbReference>
<gene>
    <name evidence="2" type="ORF">SASPL_101781</name>
</gene>
<dbReference type="SUPFAM" id="SSF56973">
    <property type="entry name" value="Aerolisin/ETX pore-forming domain"/>
    <property type="match status" value="1"/>
</dbReference>
<dbReference type="Pfam" id="PF03318">
    <property type="entry name" value="ETX_MTX2"/>
    <property type="match status" value="1"/>
</dbReference>
<evidence type="ECO:0000313" key="2">
    <source>
        <dbReference type="EMBL" id="KAG6436877.1"/>
    </source>
</evidence>
<feature type="domain" description="Agglutinin" evidence="1">
    <location>
        <begin position="130"/>
        <end position="246"/>
    </location>
</feature>
<dbReference type="InterPro" id="IPR004991">
    <property type="entry name" value="Aerolysin-like"/>
</dbReference>
<evidence type="ECO:0000259" key="1">
    <source>
        <dbReference type="SMART" id="SM00791"/>
    </source>
</evidence>
<dbReference type="Proteomes" id="UP000298416">
    <property type="component" value="Unassembled WGS sequence"/>
</dbReference>
<dbReference type="AlphaFoldDB" id="A0A8X9ABI9"/>
<organism evidence="2">
    <name type="scientific">Salvia splendens</name>
    <name type="common">Scarlet sage</name>
    <dbReference type="NCBI Taxonomy" id="180675"/>
    <lineage>
        <taxon>Eukaryota</taxon>
        <taxon>Viridiplantae</taxon>
        <taxon>Streptophyta</taxon>
        <taxon>Embryophyta</taxon>
        <taxon>Tracheophyta</taxon>
        <taxon>Spermatophyta</taxon>
        <taxon>Magnoliopsida</taxon>
        <taxon>eudicotyledons</taxon>
        <taxon>Gunneridae</taxon>
        <taxon>Pentapetalae</taxon>
        <taxon>asterids</taxon>
        <taxon>lamiids</taxon>
        <taxon>Lamiales</taxon>
        <taxon>Lamiaceae</taxon>
        <taxon>Nepetoideae</taxon>
        <taxon>Mentheae</taxon>
        <taxon>Salviinae</taxon>
        <taxon>Salvia</taxon>
        <taxon>Salvia subgen. Calosphace</taxon>
        <taxon>core Calosphace</taxon>
    </lineage>
</organism>
<dbReference type="InterPro" id="IPR053237">
    <property type="entry name" value="Natterin_C"/>
</dbReference>
<dbReference type="Gene3D" id="2.80.10.50">
    <property type="match status" value="2"/>
</dbReference>
<dbReference type="EMBL" id="PNBA02000001">
    <property type="protein sequence ID" value="KAG6436877.1"/>
    <property type="molecule type" value="Genomic_DNA"/>
</dbReference>